<dbReference type="EMBL" id="CAXAMN010005136">
    <property type="protein sequence ID" value="CAK9012602.1"/>
    <property type="molecule type" value="Genomic_DNA"/>
</dbReference>
<evidence type="ECO:0000313" key="8">
    <source>
        <dbReference type="EMBL" id="CAK9012602.1"/>
    </source>
</evidence>
<dbReference type="SUPFAM" id="SSF48452">
    <property type="entry name" value="TPR-like"/>
    <property type="match status" value="1"/>
</dbReference>
<proteinExistence type="predicted"/>
<feature type="repeat" description="TPR" evidence="7">
    <location>
        <begin position="128"/>
        <end position="161"/>
    </location>
</feature>
<dbReference type="Gene3D" id="1.25.40.10">
    <property type="entry name" value="Tetratricopeptide repeat domain"/>
    <property type="match status" value="1"/>
</dbReference>
<evidence type="ECO:0000256" key="1">
    <source>
        <dbReference type="ARBA" id="ARBA00022618"/>
    </source>
</evidence>
<feature type="repeat" description="TPR" evidence="7">
    <location>
        <begin position="93"/>
        <end position="126"/>
    </location>
</feature>
<keyword evidence="1" id="KW-0132">Cell division</keyword>
<name>A0ABP0JE23_9DINO</name>
<organism evidence="8 9">
    <name type="scientific">Durusdinium trenchii</name>
    <dbReference type="NCBI Taxonomy" id="1381693"/>
    <lineage>
        <taxon>Eukaryota</taxon>
        <taxon>Sar</taxon>
        <taxon>Alveolata</taxon>
        <taxon>Dinophyceae</taxon>
        <taxon>Suessiales</taxon>
        <taxon>Symbiodiniaceae</taxon>
        <taxon>Durusdinium</taxon>
    </lineage>
</organism>
<evidence type="ECO:0000256" key="2">
    <source>
        <dbReference type="ARBA" id="ARBA00022737"/>
    </source>
</evidence>
<dbReference type="SMART" id="SM00028">
    <property type="entry name" value="TPR"/>
    <property type="match status" value="3"/>
</dbReference>
<evidence type="ECO:0000313" key="9">
    <source>
        <dbReference type="Proteomes" id="UP001642484"/>
    </source>
</evidence>
<keyword evidence="5 7" id="KW-0802">TPR repeat</keyword>
<keyword evidence="6" id="KW-0131">Cell cycle</keyword>
<feature type="repeat" description="TPR" evidence="7">
    <location>
        <begin position="162"/>
        <end position="195"/>
    </location>
</feature>
<sequence length="216" mass="23987">MLFLQKTVVGVSFGRRFDLIVGFMWPLTKPTQPGLSVTSASAFGAFIRSLRSVRFPGSQLPWLFIGMEYVRTNSLQLAQQCLDYARTLMPTDPRVYNELGVVAYHKRNYEEAVQLLRHAIGLCSRPDEAVHSNLGHALLKCGQPAAALEAFRHAMRLEPSSAKAAAGVAFALQLQGKLDEAINYYHRALNLDRNDVFSAEMLNYAITEALDRGNGL</sequence>
<evidence type="ECO:0000256" key="6">
    <source>
        <dbReference type="ARBA" id="ARBA00023306"/>
    </source>
</evidence>
<keyword evidence="4" id="KW-0833">Ubl conjugation pathway</keyword>
<keyword evidence="2" id="KW-0677">Repeat</keyword>
<protein>
    <submittedName>
        <fullName evidence="8">Uncharacterized protein</fullName>
    </submittedName>
</protein>
<dbReference type="Pfam" id="PF14559">
    <property type="entry name" value="TPR_19"/>
    <property type="match status" value="1"/>
</dbReference>
<evidence type="ECO:0000256" key="3">
    <source>
        <dbReference type="ARBA" id="ARBA00022776"/>
    </source>
</evidence>
<comment type="caution">
    <text evidence="8">The sequence shown here is derived from an EMBL/GenBank/DDBJ whole genome shotgun (WGS) entry which is preliminary data.</text>
</comment>
<keyword evidence="9" id="KW-1185">Reference proteome</keyword>
<dbReference type="PROSITE" id="PS50005">
    <property type="entry name" value="TPR"/>
    <property type="match status" value="3"/>
</dbReference>
<evidence type="ECO:0000256" key="4">
    <source>
        <dbReference type="ARBA" id="ARBA00022786"/>
    </source>
</evidence>
<dbReference type="Pfam" id="PF13432">
    <property type="entry name" value="TPR_16"/>
    <property type="match status" value="1"/>
</dbReference>
<dbReference type="PANTHER" id="PTHR12558">
    <property type="entry name" value="CELL DIVISION CYCLE 16,23,27"/>
    <property type="match status" value="1"/>
</dbReference>
<evidence type="ECO:0000256" key="7">
    <source>
        <dbReference type="PROSITE-ProRule" id="PRU00339"/>
    </source>
</evidence>
<dbReference type="InterPro" id="IPR019734">
    <property type="entry name" value="TPR_rpt"/>
</dbReference>
<dbReference type="InterPro" id="IPR011990">
    <property type="entry name" value="TPR-like_helical_dom_sf"/>
</dbReference>
<keyword evidence="3" id="KW-0498">Mitosis</keyword>
<reference evidence="8 9" key="1">
    <citation type="submission" date="2024-02" db="EMBL/GenBank/DDBJ databases">
        <authorList>
            <person name="Chen Y."/>
            <person name="Shah S."/>
            <person name="Dougan E. K."/>
            <person name="Thang M."/>
            <person name="Chan C."/>
        </authorList>
    </citation>
    <scope>NUCLEOTIDE SEQUENCE [LARGE SCALE GENOMIC DNA]</scope>
</reference>
<dbReference type="Proteomes" id="UP001642484">
    <property type="component" value="Unassembled WGS sequence"/>
</dbReference>
<accession>A0ABP0JE23</accession>
<gene>
    <name evidence="8" type="ORF">CCMP2556_LOCUS10919</name>
</gene>
<evidence type="ECO:0000256" key="5">
    <source>
        <dbReference type="ARBA" id="ARBA00022803"/>
    </source>
</evidence>
<dbReference type="PANTHER" id="PTHR12558:SF9">
    <property type="entry name" value="CELL DIVISION CYCLE PROTEIN 16 HOMOLOG"/>
    <property type="match status" value="1"/>
</dbReference>